<feature type="compositionally biased region" description="Polar residues" evidence="1">
    <location>
        <begin position="36"/>
        <end position="51"/>
    </location>
</feature>
<dbReference type="Proteomes" id="UP000429607">
    <property type="component" value="Unassembled WGS sequence"/>
</dbReference>
<evidence type="ECO:0000313" key="2">
    <source>
        <dbReference type="EMBL" id="KAE8962151.1"/>
    </source>
</evidence>
<protein>
    <submittedName>
        <fullName evidence="2">Uncharacterized protein</fullName>
    </submittedName>
</protein>
<evidence type="ECO:0000313" key="3">
    <source>
        <dbReference type="Proteomes" id="UP000429607"/>
    </source>
</evidence>
<comment type="caution">
    <text evidence="2">The sequence shown here is derived from an EMBL/GenBank/DDBJ whole genome shotgun (WGS) entry which is preliminary data.</text>
</comment>
<organism evidence="2 3">
    <name type="scientific">Phytophthora rubi</name>
    <dbReference type="NCBI Taxonomy" id="129364"/>
    <lineage>
        <taxon>Eukaryota</taxon>
        <taxon>Sar</taxon>
        <taxon>Stramenopiles</taxon>
        <taxon>Oomycota</taxon>
        <taxon>Peronosporomycetes</taxon>
        <taxon>Peronosporales</taxon>
        <taxon>Peronosporaceae</taxon>
        <taxon>Phytophthora</taxon>
    </lineage>
</organism>
<accession>A0A6A3GYI8</accession>
<reference evidence="2 3" key="1">
    <citation type="submission" date="2018-09" db="EMBL/GenBank/DDBJ databases">
        <title>Genomic investigation of the strawberry pathogen Phytophthora fragariae indicates pathogenicity is determined by transcriptional variation in three key races.</title>
        <authorList>
            <person name="Adams T.M."/>
            <person name="Armitage A.D."/>
            <person name="Sobczyk M.K."/>
            <person name="Bates H.J."/>
            <person name="Dunwell J.M."/>
            <person name="Nellist C.F."/>
            <person name="Harrison R.J."/>
        </authorList>
    </citation>
    <scope>NUCLEOTIDE SEQUENCE [LARGE SCALE GENOMIC DNA]</scope>
    <source>
        <strain evidence="2 3">SCRP249</strain>
    </source>
</reference>
<feature type="region of interest" description="Disordered" evidence="1">
    <location>
        <begin position="36"/>
        <end position="64"/>
    </location>
</feature>
<proteinExistence type="predicted"/>
<evidence type="ECO:0000256" key="1">
    <source>
        <dbReference type="SAM" id="MobiDB-lite"/>
    </source>
</evidence>
<sequence>MGFCYLTAAPGNASSAPKSGEARLLVTLLTASFLTSSDAHSTARSSPTVRSLSHEGASKSPGPILIRPQLPPHFLANISSSAQCWLNNNCEQW</sequence>
<dbReference type="EMBL" id="QXFV01006206">
    <property type="protein sequence ID" value="KAE8962151.1"/>
    <property type="molecule type" value="Genomic_DNA"/>
</dbReference>
<name>A0A6A3GYI8_9STRA</name>
<dbReference type="AlphaFoldDB" id="A0A6A3GYI8"/>
<gene>
    <name evidence="2" type="ORF">PR001_g29805</name>
</gene>